<evidence type="ECO:0000313" key="3">
    <source>
        <dbReference type="Proteomes" id="UP000266861"/>
    </source>
</evidence>
<feature type="compositionally biased region" description="Low complexity" evidence="1">
    <location>
        <begin position="111"/>
        <end position="132"/>
    </location>
</feature>
<evidence type="ECO:0000313" key="2">
    <source>
        <dbReference type="EMBL" id="RHZ80904.1"/>
    </source>
</evidence>
<reference evidence="2 3" key="1">
    <citation type="submission" date="2018-08" db="EMBL/GenBank/DDBJ databases">
        <title>Genome and evolution of the arbuscular mycorrhizal fungus Diversispora epigaea (formerly Glomus versiforme) and its bacterial endosymbionts.</title>
        <authorList>
            <person name="Sun X."/>
            <person name="Fei Z."/>
            <person name="Harrison M."/>
        </authorList>
    </citation>
    <scope>NUCLEOTIDE SEQUENCE [LARGE SCALE GENOMIC DNA]</scope>
    <source>
        <strain evidence="2 3">IT104</strain>
    </source>
</reference>
<dbReference type="EMBL" id="PQFF01000121">
    <property type="protein sequence ID" value="RHZ80904.1"/>
    <property type="molecule type" value="Genomic_DNA"/>
</dbReference>
<feature type="region of interest" description="Disordered" evidence="1">
    <location>
        <begin position="81"/>
        <end position="156"/>
    </location>
</feature>
<dbReference type="Proteomes" id="UP000266861">
    <property type="component" value="Unassembled WGS sequence"/>
</dbReference>
<accession>A0A397J6U0</accession>
<name>A0A397J6U0_9GLOM</name>
<gene>
    <name evidence="2" type="ORF">Glove_130g207</name>
</gene>
<keyword evidence="3" id="KW-1185">Reference proteome</keyword>
<sequence length="156" mass="17943">MISRERIEQLNRTIAEITEIYNHKIEEIINYAEEQRNNGAPAIINPREVQELRHIRAQINCLTRIRDNCLQILYDLDGSTTESNAINNKYTSKKTSPLSKPTATRSTFTQTRPSTCSNTPTSSDSPSRSISPIENTQRIQRDFLTGQYDSDFEIEY</sequence>
<feature type="compositionally biased region" description="Polar residues" evidence="1">
    <location>
        <begin position="81"/>
        <end position="110"/>
    </location>
</feature>
<evidence type="ECO:0000256" key="1">
    <source>
        <dbReference type="SAM" id="MobiDB-lite"/>
    </source>
</evidence>
<organism evidence="2 3">
    <name type="scientific">Diversispora epigaea</name>
    <dbReference type="NCBI Taxonomy" id="1348612"/>
    <lineage>
        <taxon>Eukaryota</taxon>
        <taxon>Fungi</taxon>
        <taxon>Fungi incertae sedis</taxon>
        <taxon>Mucoromycota</taxon>
        <taxon>Glomeromycotina</taxon>
        <taxon>Glomeromycetes</taxon>
        <taxon>Diversisporales</taxon>
        <taxon>Diversisporaceae</taxon>
        <taxon>Diversispora</taxon>
    </lineage>
</organism>
<proteinExistence type="predicted"/>
<protein>
    <submittedName>
        <fullName evidence="2">Uncharacterized protein</fullName>
    </submittedName>
</protein>
<comment type="caution">
    <text evidence="2">The sequence shown here is derived from an EMBL/GenBank/DDBJ whole genome shotgun (WGS) entry which is preliminary data.</text>
</comment>
<dbReference type="AlphaFoldDB" id="A0A397J6U0"/>